<comment type="caution">
    <text evidence="4">The sequence shown here is derived from an EMBL/GenBank/DDBJ whole genome shotgun (WGS) entry which is preliminary data.</text>
</comment>
<evidence type="ECO:0000256" key="2">
    <source>
        <dbReference type="ARBA" id="ARBA00022729"/>
    </source>
</evidence>
<dbReference type="PRINTS" id="PR01805">
    <property type="entry name" value="VACJLIPOPROT"/>
</dbReference>
<organism evidence="4 5">
    <name type="scientific">Azospirillum cavernae</name>
    <dbReference type="NCBI Taxonomy" id="2320860"/>
    <lineage>
        <taxon>Bacteria</taxon>
        <taxon>Pseudomonadati</taxon>
        <taxon>Pseudomonadota</taxon>
        <taxon>Alphaproteobacteria</taxon>
        <taxon>Rhodospirillales</taxon>
        <taxon>Azospirillaceae</taxon>
        <taxon>Azospirillum</taxon>
    </lineage>
</organism>
<dbReference type="PANTHER" id="PTHR30035:SF3">
    <property type="entry name" value="INTERMEMBRANE PHOSPHOLIPID TRANSPORT SYSTEM LIPOPROTEIN MLAA"/>
    <property type="match status" value="1"/>
</dbReference>
<keyword evidence="4" id="KW-0449">Lipoprotein</keyword>
<accession>A0A418VME6</accession>
<dbReference type="PANTHER" id="PTHR30035">
    <property type="entry name" value="LIPOPROTEIN VACJ-RELATED"/>
    <property type="match status" value="1"/>
</dbReference>
<evidence type="ECO:0000313" key="5">
    <source>
        <dbReference type="Proteomes" id="UP000283458"/>
    </source>
</evidence>
<dbReference type="Pfam" id="PF04333">
    <property type="entry name" value="MlaA"/>
    <property type="match status" value="1"/>
</dbReference>
<feature type="compositionally biased region" description="Pro residues" evidence="3">
    <location>
        <begin position="276"/>
        <end position="288"/>
    </location>
</feature>
<protein>
    <submittedName>
        <fullName evidence="4">VacJ family lipoprotein</fullName>
    </submittedName>
</protein>
<gene>
    <name evidence="4" type="ORF">D3877_25930</name>
</gene>
<dbReference type="AlphaFoldDB" id="A0A418VME6"/>
<proteinExistence type="inferred from homology"/>
<dbReference type="GO" id="GO:0016020">
    <property type="term" value="C:membrane"/>
    <property type="evidence" value="ECO:0007669"/>
    <property type="project" value="InterPro"/>
</dbReference>
<dbReference type="Proteomes" id="UP000283458">
    <property type="component" value="Unassembled WGS sequence"/>
</dbReference>
<keyword evidence="5" id="KW-1185">Reference proteome</keyword>
<dbReference type="EMBL" id="QYUL01000005">
    <property type="protein sequence ID" value="RJF77257.1"/>
    <property type="molecule type" value="Genomic_DNA"/>
</dbReference>
<evidence type="ECO:0000256" key="3">
    <source>
        <dbReference type="SAM" id="MobiDB-lite"/>
    </source>
</evidence>
<feature type="region of interest" description="Disordered" evidence="3">
    <location>
        <begin position="268"/>
        <end position="288"/>
    </location>
</feature>
<evidence type="ECO:0000256" key="1">
    <source>
        <dbReference type="ARBA" id="ARBA00010634"/>
    </source>
</evidence>
<reference evidence="4 5" key="1">
    <citation type="submission" date="2018-09" db="EMBL/GenBank/DDBJ databases">
        <authorList>
            <person name="Zhu H."/>
        </authorList>
    </citation>
    <scope>NUCLEOTIDE SEQUENCE [LARGE SCALE GENOMIC DNA]</scope>
    <source>
        <strain evidence="4 5">K2W22B-5</strain>
    </source>
</reference>
<dbReference type="InterPro" id="IPR007428">
    <property type="entry name" value="MlaA"/>
</dbReference>
<keyword evidence="2" id="KW-0732">Signal</keyword>
<evidence type="ECO:0000313" key="4">
    <source>
        <dbReference type="EMBL" id="RJF77257.1"/>
    </source>
</evidence>
<sequence>MLKRNFPMKPRIFSDSSSTAKLLSATAYIPRSATLLSLLVLAACAQVPTEPAALAAYNEANDPAEPINRTVFSANQWVDRNALRPVAEVYQDYVPNDVRKRFRNFSLNLKEPSVLVNDLLQANFTRAWNTTQRFAVNTTVGGAGLFDVATDWDLPHHSADLGQTFGVWEMGPGPSVQMPLFGPSNTRDAAGMVAGFFVNPLGFVPGNALQTVQMASMGVGVVDQRAETLSLTDGLEKNSVDYYATLRSMQTQRRAAFVEDGKAGKLTPRVNVGPVTPTPPEMLPPDKL</sequence>
<name>A0A418VME6_9PROT</name>
<comment type="similarity">
    <text evidence="1">Belongs to the MlaA family.</text>
</comment>
<dbReference type="GO" id="GO:0120010">
    <property type="term" value="P:intermembrane phospholipid transfer"/>
    <property type="evidence" value="ECO:0007669"/>
    <property type="project" value="TreeGrafter"/>
</dbReference>